<dbReference type="InterPro" id="IPR012678">
    <property type="entry name" value="Ribosomal_uL23/eL15/eS24_sf"/>
</dbReference>
<reference evidence="6" key="1">
    <citation type="journal article" date="2009" name="Mol. Biol. Evol.">
        <title>The chloroplast genomes of the green algae Pyramimonas, Monomastix, and Pycnococcus shed new light on the evolutionary history of prasinophytes and the origin of the secondary chloroplasts of euglenids.</title>
        <authorList>
            <person name="Turmel M."/>
            <person name="Gagnon M.C."/>
            <person name="O'Kelly C.J."/>
            <person name="Otis C."/>
            <person name="Lemieux C."/>
        </authorList>
    </citation>
    <scope>NUCLEOTIDE SEQUENCE</scope>
    <source>
        <strain evidence="6">CCMP 1203</strain>
    </source>
</reference>
<evidence type="ECO:0000256" key="5">
    <source>
        <dbReference type="HAMAP-Rule" id="MF_01369"/>
    </source>
</evidence>
<keyword evidence="3 5" id="KW-0687">Ribonucleoprotein</keyword>
<dbReference type="Pfam" id="PF00276">
    <property type="entry name" value="Ribosomal_L23"/>
    <property type="match status" value="1"/>
</dbReference>
<comment type="function">
    <text evidence="5">Binds to 23S rRNA.</text>
</comment>
<dbReference type="GO" id="GO:0019843">
    <property type="term" value="F:rRNA binding"/>
    <property type="evidence" value="ECO:0007669"/>
    <property type="project" value="UniProtKB-UniRule"/>
</dbReference>
<organism evidence="6">
    <name type="scientific">Pycnococcus provasolii</name>
    <dbReference type="NCBI Taxonomy" id="41880"/>
    <lineage>
        <taxon>Eukaryota</taxon>
        <taxon>Viridiplantae</taxon>
        <taxon>Chlorophyta</taxon>
        <taxon>Pseudoscourfieldiophyceae</taxon>
        <taxon>Pseudoscourfieldiales</taxon>
        <taxon>Pycnococcaceae</taxon>
        <taxon>Pycnococcus</taxon>
    </lineage>
</organism>
<name>C0JWV3_9CHLO</name>
<comment type="similarity">
    <text evidence="1 5">Belongs to the universal ribosomal protein uL23 family.</text>
</comment>
<dbReference type="Gene3D" id="3.30.70.330">
    <property type="match status" value="1"/>
</dbReference>
<keyword evidence="6" id="KW-0934">Plastid</keyword>
<dbReference type="GO" id="GO:0009507">
    <property type="term" value="C:chloroplast"/>
    <property type="evidence" value="ECO:0007669"/>
    <property type="project" value="UniProtKB-SubCell"/>
</dbReference>
<keyword evidence="2 5" id="KW-0689">Ribosomal protein</keyword>
<dbReference type="GeneID" id="7498403"/>
<dbReference type="GO" id="GO:1990904">
    <property type="term" value="C:ribonucleoprotein complex"/>
    <property type="evidence" value="ECO:0007669"/>
    <property type="project" value="UniProtKB-KW"/>
</dbReference>
<comment type="subunit">
    <text evidence="5">Part of the 50S ribosomal subunit.</text>
</comment>
<dbReference type="SUPFAM" id="SSF54189">
    <property type="entry name" value="Ribosomal proteins S24e, L23 and L15e"/>
    <property type="match status" value="1"/>
</dbReference>
<evidence type="ECO:0000256" key="2">
    <source>
        <dbReference type="ARBA" id="ARBA00022980"/>
    </source>
</evidence>
<evidence type="ECO:0000313" key="6">
    <source>
        <dbReference type="EMBL" id="ACK36829.1"/>
    </source>
</evidence>
<keyword evidence="5" id="KW-0699">rRNA-binding</keyword>
<dbReference type="RefSeq" id="YP_002600839.1">
    <property type="nucleotide sequence ID" value="NC_012097.1"/>
</dbReference>
<protein>
    <recommendedName>
        <fullName evidence="4 5">Large ribosomal subunit protein uL23c</fullName>
    </recommendedName>
</protein>
<proteinExistence type="inferred from homology"/>
<accession>C0JWV3</accession>
<dbReference type="AlphaFoldDB" id="C0JWV3"/>
<dbReference type="InterPro" id="IPR012677">
    <property type="entry name" value="Nucleotide-bd_a/b_plait_sf"/>
</dbReference>
<comment type="subcellular location">
    <subcellularLocation>
        <location evidence="5">Plastid</location>
        <location evidence="5">Chloroplast</location>
    </subcellularLocation>
</comment>
<evidence type="ECO:0000256" key="1">
    <source>
        <dbReference type="ARBA" id="ARBA00006700"/>
    </source>
</evidence>
<dbReference type="GO" id="GO:0003735">
    <property type="term" value="F:structural constituent of ribosome"/>
    <property type="evidence" value="ECO:0007669"/>
    <property type="project" value="InterPro"/>
</dbReference>
<dbReference type="HAMAP" id="MF_01369_B">
    <property type="entry name" value="Ribosomal_uL23_B"/>
    <property type="match status" value="1"/>
</dbReference>
<dbReference type="PANTHER" id="PTHR11620">
    <property type="entry name" value="60S RIBOSOMAL PROTEIN L23A"/>
    <property type="match status" value="1"/>
</dbReference>
<dbReference type="InterPro" id="IPR013025">
    <property type="entry name" value="Ribosomal_uL23-like"/>
</dbReference>
<geneLocation type="chloroplast" evidence="6"/>
<dbReference type="GO" id="GO:0006412">
    <property type="term" value="P:translation"/>
    <property type="evidence" value="ECO:0007669"/>
    <property type="project" value="UniProtKB-UniRule"/>
</dbReference>
<evidence type="ECO:0000256" key="3">
    <source>
        <dbReference type="ARBA" id="ARBA00023274"/>
    </source>
</evidence>
<keyword evidence="5" id="KW-0694">RNA-binding</keyword>
<dbReference type="GO" id="GO:0005840">
    <property type="term" value="C:ribosome"/>
    <property type="evidence" value="ECO:0007669"/>
    <property type="project" value="UniProtKB-KW"/>
</dbReference>
<dbReference type="EMBL" id="FJ493498">
    <property type="protein sequence ID" value="ACK36829.1"/>
    <property type="molecule type" value="Genomic_DNA"/>
</dbReference>
<keyword evidence="6" id="KW-0150">Chloroplast</keyword>
<evidence type="ECO:0000256" key="4">
    <source>
        <dbReference type="ARBA" id="ARBA00035287"/>
    </source>
</evidence>
<gene>
    <name evidence="5 6" type="primary">rpl23</name>
</gene>
<sequence length="96" mass="10769">MGQLATVEGIKGVVVTLKTCKLVEQNRWTLDVDPHLNKTQIRQLVESTFGVQVLAVNTHMPPRRRRAVTRGGGYLPRYKRAIVTLRQGDTLVSDSE</sequence>